<comment type="caution">
    <text evidence="2">The sequence shown here is derived from an EMBL/GenBank/DDBJ whole genome shotgun (WGS) entry which is preliminary data.</text>
</comment>
<keyword evidence="1" id="KW-0472">Membrane</keyword>
<name>A0ABP8FMR1_9BACT</name>
<keyword evidence="1" id="KW-0812">Transmembrane</keyword>
<proteinExistence type="predicted"/>
<dbReference type="Proteomes" id="UP001501844">
    <property type="component" value="Unassembled WGS sequence"/>
</dbReference>
<evidence type="ECO:0000313" key="3">
    <source>
        <dbReference type="Proteomes" id="UP001501844"/>
    </source>
</evidence>
<reference evidence="3" key="1">
    <citation type="journal article" date="2019" name="Int. J. Syst. Evol. Microbiol.">
        <title>The Global Catalogue of Microorganisms (GCM) 10K type strain sequencing project: providing services to taxonomists for standard genome sequencing and annotation.</title>
        <authorList>
            <consortium name="The Broad Institute Genomics Platform"/>
            <consortium name="The Broad Institute Genome Sequencing Center for Infectious Disease"/>
            <person name="Wu L."/>
            <person name="Ma J."/>
        </authorList>
    </citation>
    <scope>NUCLEOTIDE SEQUENCE [LARGE SCALE GENOMIC DNA]</scope>
    <source>
        <strain evidence="3">JCM 17917</strain>
    </source>
</reference>
<feature type="transmembrane region" description="Helical" evidence="1">
    <location>
        <begin position="21"/>
        <end position="39"/>
    </location>
</feature>
<evidence type="ECO:0000256" key="1">
    <source>
        <dbReference type="SAM" id="Phobius"/>
    </source>
</evidence>
<organism evidence="2 3">
    <name type="scientific">Nibribacter koreensis</name>
    <dbReference type="NCBI Taxonomy" id="1084519"/>
    <lineage>
        <taxon>Bacteria</taxon>
        <taxon>Pseudomonadati</taxon>
        <taxon>Bacteroidota</taxon>
        <taxon>Cytophagia</taxon>
        <taxon>Cytophagales</taxon>
        <taxon>Hymenobacteraceae</taxon>
        <taxon>Nibribacter</taxon>
    </lineage>
</organism>
<evidence type="ECO:0000313" key="2">
    <source>
        <dbReference type="EMBL" id="GAA4307331.1"/>
    </source>
</evidence>
<gene>
    <name evidence="2" type="ORF">GCM10023183_23210</name>
</gene>
<dbReference type="RefSeq" id="WP_345166166.1">
    <property type="nucleotide sequence ID" value="NZ_BAABGX010000002.1"/>
</dbReference>
<keyword evidence="1" id="KW-1133">Transmembrane helix</keyword>
<keyword evidence="3" id="KW-1185">Reference proteome</keyword>
<accession>A0ABP8FMR1</accession>
<sequence>MENYQRPARPELPKKSSALKYASMFMALVYLAIGVYIFFSGPEQLRISQNSKYIFGAMLFFYGLFRFVRSYQLYYKKPTRRDEEV</sequence>
<dbReference type="EMBL" id="BAABGX010000002">
    <property type="protein sequence ID" value="GAA4307331.1"/>
    <property type="molecule type" value="Genomic_DNA"/>
</dbReference>
<feature type="transmembrane region" description="Helical" evidence="1">
    <location>
        <begin position="51"/>
        <end position="68"/>
    </location>
</feature>
<protein>
    <submittedName>
        <fullName evidence="2">Uncharacterized protein</fullName>
    </submittedName>
</protein>